<feature type="compositionally biased region" description="Polar residues" evidence="1">
    <location>
        <begin position="96"/>
        <end position="110"/>
    </location>
</feature>
<protein>
    <submittedName>
        <fullName evidence="2">Uncharacterized protein</fullName>
    </submittedName>
</protein>
<accession>A0A8H4ACF1</accession>
<organism evidence="2 3">
    <name type="scientific">Gigaspora margarita</name>
    <dbReference type="NCBI Taxonomy" id="4874"/>
    <lineage>
        <taxon>Eukaryota</taxon>
        <taxon>Fungi</taxon>
        <taxon>Fungi incertae sedis</taxon>
        <taxon>Mucoromycota</taxon>
        <taxon>Glomeromycotina</taxon>
        <taxon>Glomeromycetes</taxon>
        <taxon>Diversisporales</taxon>
        <taxon>Gigasporaceae</taxon>
        <taxon>Gigaspora</taxon>
    </lineage>
</organism>
<evidence type="ECO:0000313" key="2">
    <source>
        <dbReference type="EMBL" id="KAF0478394.1"/>
    </source>
</evidence>
<gene>
    <name evidence="2" type="ORF">F8M41_024051</name>
</gene>
<feature type="compositionally biased region" description="Basic and acidic residues" evidence="1">
    <location>
        <begin position="84"/>
        <end position="95"/>
    </location>
</feature>
<feature type="compositionally biased region" description="Low complexity" evidence="1">
    <location>
        <begin position="111"/>
        <end position="130"/>
    </location>
</feature>
<evidence type="ECO:0000256" key="1">
    <source>
        <dbReference type="SAM" id="MobiDB-lite"/>
    </source>
</evidence>
<dbReference type="AlphaFoldDB" id="A0A8H4ACF1"/>
<sequence>MNKENKVVDRNYEYFLSDQFSDQQWTHLGYLNYCDRNNILRTRRTESQKYKEYLEDIIKNYPNKKTKAIKAKQALNRSSKKRKEQVDEFWKRQEQVHQASGQSSSRQNGTPSDQSDPPSQQPFSSYKTFK</sequence>
<keyword evidence="3" id="KW-1185">Reference proteome</keyword>
<proteinExistence type="predicted"/>
<name>A0A8H4ACF1_GIGMA</name>
<reference evidence="2 3" key="1">
    <citation type="journal article" date="2019" name="Environ. Microbiol.">
        <title>At the nexus of three kingdoms: the genome of the mycorrhizal fungus Gigaspora margarita provides insights into plant, endobacterial and fungal interactions.</title>
        <authorList>
            <person name="Venice F."/>
            <person name="Ghignone S."/>
            <person name="Salvioli di Fossalunga A."/>
            <person name="Amselem J."/>
            <person name="Novero M."/>
            <person name="Xianan X."/>
            <person name="Sedzielewska Toro K."/>
            <person name="Morin E."/>
            <person name="Lipzen A."/>
            <person name="Grigoriev I.V."/>
            <person name="Henrissat B."/>
            <person name="Martin F.M."/>
            <person name="Bonfante P."/>
        </authorList>
    </citation>
    <scope>NUCLEOTIDE SEQUENCE [LARGE SCALE GENOMIC DNA]</scope>
    <source>
        <strain evidence="2 3">BEG34</strain>
    </source>
</reference>
<dbReference type="Proteomes" id="UP000439903">
    <property type="component" value="Unassembled WGS sequence"/>
</dbReference>
<feature type="region of interest" description="Disordered" evidence="1">
    <location>
        <begin position="67"/>
        <end position="130"/>
    </location>
</feature>
<dbReference type="EMBL" id="WTPW01000803">
    <property type="protein sequence ID" value="KAF0478394.1"/>
    <property type="molecule type" value="Genomic_DNA"/>
</dbReference>
<evidence type="ECO:0000313" key="3">
    <source>
        <dbReference type="Proteomes" id="UP000439903"/>
    </source>
</evidence>
<comment type="caution">
    <text evidence="2">The sequence shown here is derived from an EMBL/GenBank/DDBJ whole genome shotgun (WGS) entry which is preliminary data.</text>
</comment>